<reference evidence="1" key="1">
    <citation type="submission" date="2024-06" db="EMBL/GenBank/DDBJ databases">
        <authorList>
            <person name="Yang R."/>
        </authorList>
    </citation>
    <scope>NUCLEOTIDE SEQUENCE</scope>
</reference>
<evidence type="ECO:0000313" key="1">
    <source>
        <dbReference type="EMBL" id="XDG30963.1"/>
    </source>
</evidence>
<name>A0AB39AJT7_9CAUD</name>
<accession>A0AB39AJT7</accession>
<sequence>MTKKIGTPRPPKDGAIKFQYGRWAGEYDYLVLFGGGVPRCDRALVMNQFTGSNISLDWENEGKPVFNDSFIDELEKRGYDTKTIKFYIEKKEDNK</sequence>
<organism evidence="1">
    <name type="scientific">Vibrio phage P018-4</name>
    <dbReference type="NCBI Taxonomy" id="3229728"/>
    <lineage>
        <taxon>Viruses</taxon>
        <taxon>Duplodnaviria</taxon>
        <taxon>Heunggongvirae</taxon>
        <taxon>Uroviricota</taxon>
        <taxon>Caudoviricetes</taxon>
    </lineage>
</organism>
<dbReference type="EMBL" id="PP934186">
    <property type="protein sequence ID" value="XDG30963.1"/>
    <property type="molecule type" value="Genomic_DNA"/>
</dbReference>
<protein>
    <submittedName>
        <fullName evidence="1">Uncharacterized protein</fullName>
    </submittedName>
</protein>
<proteinExistence type="predicted"/>